<dbReference type="GO" id="GO:0006567">
    <property type="term" value="P:L-threonine catabolic process"/>
    <property type="evidence" value="ECO:0007669"/>
    <property type="project" value="TreeGrafter"/>
</dbReference>
<dbReference type="InterPro" id="IPR050147">
    <property type="entry name" value="Ser/Thr_Dehydratase"/>
</dbReference>
<feature type="domain" description="Tryptophan synthase beta chain-like PALP" evidence="4">
    <location>
        <begin position="25"/>
        <end position="313"/>
    </location>
</feature>
<evidence type="ECO:0000313" key="5">
    <source>
        <dbReference type="EMBL" id="RAX37944.1"/>
    </source>
</evidence>
<dbReference type="EMBL" id="QMKK01000056">
    <property type="protein sequence ID" value="RAX37944.1"/>
    <property type="molecule type" value="Genomic_DNA"/>
</dbReference>
<evidence type="ECO:0000259" key="4">
    <source>
        <dbReference type="Pfam" id="PF00291"/>
    </source>
</evidence>
<accession>A0A329Y7D1</accession>
<dbReference type="InterPro" id="IPR036052">
    <property type="entry name" value="TrpB-like_PALP_sf"/>
</dbReference>
<evidence type="ECO:0000313" key="6">
    <source>
        <dbReference type="Proteomes" id="UP000251205"/>
    </source>
</evidence>
<protein>
    <submittedName>
        <fullName evidence="5">Threonine/serine dehydratase</fullName>
    </submittedName>
</protein>
<dbReference type="Proteomes" id="UP000251205">
    <property type="component" value="Unassembled WGS sequence"/>
</dbReference>
<organism evidence="5 6">
    <name type="scientific">Rhizobium tropici</name>
    <dbReference type="NCBI Taxonomy" id="398"/>
    <lineage>
        <taxon>Bacteria</taxon>
        <taxon>Pseudomonadati</taxon>
        <taxon>Pseudomonadota</taxon>
        <taxon>Alphaproteobacteria</taxon>
        <taxon>Hyphomicrobiales</taxon>
        <taxon>Rhizobiaceae</taxon>
        <taxon>Rhizobium/Agrobacterium group</taxon>
        <taxon>Rhizobium</taxon>
    </lineage>
</organism>
<dbReference type="InterPro" id="IPR001926">
    <property type="entry name" value="TrpB-like_PALP"/>
</dbReference>
<sequence>MSQNPVAAVELSKIQGRAALLAGVIFETPVVELASPFVTQLFDTGQVFLKLERFQKTGTFKARGALSNAHSIPLEKREAGITAVSAGNHAIAAAWAARQLGLSAKVVMQSSANSFRVGRAKAEGAQVIFKDGGPAAFAEVERIVREERRTLIHPFEGENVTLGTGGVGLEFIDAIPDLDAVIISVGGGGLISGVAAAIKQINSRCAVYGVEPKGAASMSLSLAEGRPVTLDSVMTVADSLAPPMALPFAFSVIAHYVDDIVTVSDDDICAAMAIYQEEAKLAVEPAAAAALAGAIGPLRQRIVGKCIGIVVCGANIDTESYLTLTERGRRHMSAQLLSRP</sequence>
<comment type="cofactor">
    <cofactor evidence="1">
        <name>pyridoxal 5'-phosphate</name>
        <dbReference type="ChEBI" id="CHEBI:597326"/>
    </cofactor>
</comment>
<name>A0A329Y7D1_RHITR</name>
<reference evidence="5 6" key="1">
    <citation type="submission" date="2018-06" db="EMBL/GenBank/DDBJ databases">
        <title>Whole Genome Sequence of an efficient microsymbiont, Rhizobium tropici.</title>
        <authorList>
            <person name="Srinivasan R."/>
            <person name="Singh H.V."/>
            <person name="Srivastava R."/>
            <person name="Kumari B."/>
            <person name="Radhakrishna A."/>
        </authorList>
    </citation>
    <scope>NUCLEOTIDE SEQUENCE [LARGE SCALE GENOMIC DNA]</scope>
    <source>
        <strain evidence="5 6">IGFRI Rhizo-19</strain>
    </source>
</reference>
<dbReference type="AlphaFoldDB" id="A0A329Y7D1"/>
<dbReference type="GO" id="GO:0004794">
    <property type="term" value="F:threonine deaminase activity"/>
    <property type="evidence" value="ECO:0007669"/>
    <property type="project" value="TreeGrafter"/>
</dbReference>
<dbReference type="OrthoDB" id="9811476at2"/>
<dbReference type="Gene3D" id="3.40.50.1100">
    <property type="match status" value="2"/>
</dbReference>
<keyword evidence="3" id="KW-0456">Lyase</keyword>
<evidence type="ECO:0000256" key="3">
    <source>
        <dbReference type="ARBA" id="ARBA00023239"/>
    </source>
</evidence>
<dbReference type="SUPFAM" id="SSF53686">
    <property type="entry name" value="Tryptophan synthase beta subunit-like PLP-dependent enzymes"/>
    <property type="match status" value="1"/>
</dbReference>
<comment type="caution">
    <text evidence="5">The sequence shown here is derived from an EMBL/GenBank/DDBJ whole genome shotgun (WGS) entry which is preliminary data.</text>
</comment>
<evidence type="ECO:0000256" key="1">
    <source>
        <dbReference type="ARBA" id="ARBA00001933"/>
    </source>
</evidence>
<dbReference type="GO" id="GO:0003941">
    <property type="term" value="F:L-serine ammonia-lyase activity"/>
    <property type="evidence" value="ECO:0007669"/>
    <property type="project" value="TreeGrafter"/>
</dbReference>
<dbReference type="PANTHER" id="PTHR48078">
    <property type="entry name" value="THREONINE DEHYDRATASE, MITOCHONDRIAL-RELATED"/>
    <property type="match status" value="1"/>
</dbReference>
<evidence type="ECO:0000256" key="2">
    <source>
        <dbReference type="ARBA" id="ARBA00022898"/>
    </source>
</evidence>
<dbReference type="GO" id="GO:0009097">
    <property type="term" value="P:isoleucine biosynthetic process"/>
    <property type="evidence" value="ECO:0007669"/>
    <property type="project" value="TreeGrafter"/>
</dbReference>
<dbReference type="GO" id="GO:0006565">
    <property type="term" value="P:L-serine catabolic process"/>
    <property type="evidence" value="ECO:0007669"/>
    <property type="project" value="TreeGrafter"/>
</dbReference>
<keyword evidence="2" id="KW-0663">Pyridoxal phosphate</keyword>
<dbReference type="PANTHER" id="PTHR48078:SF6">
    <property type="entry name" value="L-THREONINE DEHYDRATASE CATABOLIC TDCB"/>
    <property type="match status" value="1"/>
</dbReference>
<proteinExistence type="predicted"/>
<gene>
    <name evidence="5" type="ORF">DQ393_29555</name>
</gene>
<dbReference type="Pfam" id="PF00291">
    <property type="entry name" value="PALP"/>
    <property type="match status" value="1"/>
</dbReference>